<dbReference type="EMBL" id="JBHSDK010000016">
    <property type="protein sequence ID" value="MFC4336199.1"/>
    <property type="molecule type" value="Genomic_DNA"/>
</dbReference>
<feature type="transmembrane region" description="Helical" evidence="5">
    <location>
        <begin position="112"/>
        <end position="132"/>
    </location>
</feature>
<feature type="transmembrane region" description="Helical" evidence="5">
    <location>
        <begin position="174"/>
        <end position="193"/>
    </location>
</feature>
<feature type="transmembrane region" description="Helical" evidence="5">
    <location>
        <begin position="334"/>
        <end position="353"/>
    </location>
</feature>
<dbReference type="InterPro" id="IPR011701">
    <property type="entry name" value="MFS"/>
</dbReference>
<evidence type="ECO:0000313" key="7">
    <source>
        <dbReference type="EMBL" id="MFC4336199.1"/>
    </source>
</evidence>
<organism evidence="7 8">
    <name type="scientific">Salininema proteolyticum</name>
    <dbReference type="NCBI Taxonomy" id="1607685"/>
    <lineage>
        <taxon>Bacteria</taxon>
        <taxon>Bacillati</taxon>
        <taxon>Actinomycetota</taxon>
        <taxon>Actinomycetes</taxon>
        <taxon>Glycomycetales</taxon>
        <taxon>Glycomycetaceae</taxon>
        <taxon>Salininema</taxon>
    </lineage>
</organism>
<dbReference type="PROSITE" id="PS50850">
    <property type="entry name" value="MFS"/>
    <property type="match status" value="1"/>
</dbReference>
<dbReference type="Pfam" id="PF07690">
    <property type="entry name" value="MFS_1"/>
    <property type="match status" value="1"/>
</dbReference>
<feature type="transmembrane region" description="Helical" evidence="5">
    <location>
        <begin position="144"/>
        <end position="162"/>
    </location>
</feature>
<feature type="transmembrane region" description="Helical" evidence="5">
    <location>
        <begin position="55"/>
        <end position="75"/>
    </location>
</feature>
<evidence type="ECO:0000256" key="2">
    <source>
        <dbReference type="ARBA" id="ARBA00022692"/>
    </source>
</evidence>
<evidence type="ECO:0000259" key="6">
    <source>
        <dbReference type="PROSITE" id="PS50850"/>
    </source>
</evidence>
<dbReference type="Proteomes" id="UP001595823">
    <property type="component" value="Unassembled WGS sequence"/>
</dbReference>
<feature type="transmembrane region" description="Helical" evidence="5">
    <location>
        <begin position="233"/>
        <end position="251"/>
    </location>
</feature>
<feature type="transmembrane region" description="Helical" evidence="5">
    <location>
        <begin position="82"/>
        <end position="100"/>
    </location>
</feature>
<evidence type="ECO:0000256" key="1">
    <source>
        <dbReference type="ARBA" id="ARBA00004651"/>
    </source>
</evidence>
<feature type="domain" description="Major facilitator superfamily (MFS) profile" evidence="6">
    <location>
        <begin position="17"/>
        <end position="446"/>
    </location>
</feature>
<dbReference type="InterPro" id="IPR020846">
    <property type="entry name" value="MFS_dom"/>
</dbReference>
<feature type="transmembrane region" description="Helical" evidence="5">
    <location>
        <begin position="272"/>
        <end position="291"/>
    </location>
</feature>
<feature type="transmembrane region" description="Helical" evidence="5">
    <location>
        <begin position="205"/>
        <end position="227"/>
    </location>
</feature>
<feature type="transmembrane region" description="Helical" evidence="5">
    <location>
        <begin position="424"/>
        <end position="444"/>
    </location>
</feature>
<keyword evidence="8" id="KW-1185">Reference proteome</keyword>
<accession>A0ABV8U0F8</accession>
<feature type="transmembrane region" description="Helical" evidence="5">
    <location>
        <begin position="297"/>
        <end position="322"/>
    </location>
</feature>
<evidence type="ECO:0000256" key="3">
    <source>
        <dbReference type="ARBA" id="ARBA00022989"/>
    </source>
</evidence>
<gene>
    <name evidence="7" type="ORF">ACFPET_13410</name>
</gene>
<sequence>MTATLTKTRSRTRPTAVLALACAVPLLVFTNFSSTIVIMPRIAEGLHAGPVGQTWILNGVSLGLAAPMLAVGSLADLFGRRLMFIAGAALLAATGFLAAVSTTTGVFIAARIAQGAAMAALLTSSLALLATAFPDGPGRRRATAAYGALTGAGVAVGVPIAFTLTEAFDWHSHFWTIGALAAAMGIAAPFVFTESRDVRARRFDLPGTVLLSVAIGLLMAGLIRLRLSLGDPTAFALIAAAAGFAAGFAAVERRRKEPMIDLSLFRSPPFTVSVAGALIVGATLASATNYMPTFWQFGFGLSMAHAGWLIAALSAVAVGTALAAKRIRVSMSGLVVLVMVAAAGALLLLATAVGEWNAAWTWTTALIAGSVYGLSNTALAQIAVGSVPPERAGMGSGANNSARYLGMAAGIPLVSALHSAFGMAAALVVCAAVLSAGALWFTALRR</sequence>
<dbReference type="PANTHER" id="PTHR42718:SF49">
    <property type="entry name" value="EXPORT PROTEIN"/>
    <property type="match status" value="1"/>
</dbReference>
<keyword evidence="3 5" id="KW-1133">Transmembrane helix</keyword>
<evidence type="ECO:0000313" key="8">
    <source>
        <dbReference type="Proteomes" id="UP001595823"/>
    </source>
</evidence>
<proteinExistence type="predicted"/>
<comment type="subcellular location">
    <subcellularLocation>
        <location evidence="1">Cell membrane</location>
        <topology evidence="1">Multi-pass membrane protein</topology>
    </subcellularLocation>
</comment>
<keyword evidence="4 5" id="KW-0472">Membrane</keyword>
<name>A0ABV8U0F8_9ACTN</name>
<protein>
    <submittedName>
        <fullName evidence="7">MFS transporter</fullName>
    </submittedName>
</protein>
<dbReference type="SUPFAM" id="SSF103473">
    <property type="entry name" value="MFS general substrate transporter"/>
    <property type="match status" value="1"/>
</dbReference>
<dbReference type="Gene3D" id="1.20.1250.20">
    <property type="entry name" value="MFS general substrate transporter like domains"/>
    <property type="match status" value="2"/>
</dbReference>
<reference evidence="8" key="1">
    <citation type="journal article" date="2019" name="Int. J. Syst. Evol. Microbiol.">
        <title>The Global Catalogue of Microorganisms (GCM) 10K type strain sequencing project: providing services to taxonomists for standard genome sequencing and annotation.</title>
        <authorList>
            <consortium name="The Broad Institute Genomics Platform"/>
            <consortium name="The Broad Institute Genome Sequencing Center for Infectious Disease"/>
            <person name="Wu L."/>
            <person name="Ma J."/>
        </authorList>
    </citation>
    <scope>NUCLEOTIDE SEQUENCE [LARGE SCALE GENOMIC DNA]</scope>
    <source>
        <strain evidence="8">IBRC-M 10908</strain>
    </source>
</reference>
<evidence type="ECO:0000256" key="4">
    <source>
        <dbReference type="ARBA" id="ARBA00023136"/>
    </source>
</evidence>
<dbReference type="InterPro" id="IPR036259">
    <property type="entry name" value="MFS_trans_sf"/>
</dbReference>
<dbReference type="PANTHER" id="PTHR42718">
    <property type="entry name" value="MAJOR FACILITATOR SUPERFAMILY MULTIDRUG TRANSPORTER MFSC"/>
    <property type="match status" value="1"/>
</dbReference>
<evidence type="ECO:0000256" key="5">
    <source>
        <dbReference type="SAM" id="Phobius"/>
    </source>
</evidence>
<comment type="caution">
    <text evidence="7">The sequence shown here is derived from an EMBL/GenBank/DDBJ whole genome shotgun (WGS) entry which is preliminary data.</text>
</comment>
<keyword evidence="2 5" id="KW-0812">Transmembrane</keyword>
<dbReference type="RefSeq" id="WP_380621842.1">
    <property type="nucleotide sequence ID" value="NZ_JBHSDK010000016.1"/>
</dbReference>